<reference evidence="3 4" key="1">
    <citation type="submission" date="2016-06" db="EMBL/GenBank/DDBJ databases">
        <authorList>
            <person name="Kjaerup R.B."/>
            <person name="Dalgaard T.S."/>
            <person name="Juul-Madsen H.R."/>
        </authorList>
    </citation>
    <scope>NUCLEOTIDE SEQUENCE [LARGE SCALE GENOMIC DNA]</scope>
    <source>
        <strain evidence="3 4">DSM 45097</strain>
    </source>
</reference>
<feature type="transmembrane region" description="Helical" evidence="1">
    <location>
        <begin position="221"/>
        <end position="241"/>
    </location>
</feature>
<dbReference type="InterPro" id="IPR005804">
    <property type="entry name" value="FA_desaturase_dom"/>
</dbReference>
<dbReference type="CDD" id="cd03506">
    <property type="entry name" value="Delta6-FADS-like"/>
    <property type="match status" value="1"/>
</dbReference>
<dbReference type="GO" id="GO:0016020">
    <property type="term" value="C:membrane"/>
    <property type="evidence" value="ECO:0007669"/>
    <property type="project" value="TreeGrafter"/>
</dbReference>
<gene>
    <name evidence="3" type="ORF">GA0074704_2386</name>
</gene>
<keyword evidence="1" id="KW-1133">Transmembrane helix</keyword>
<evidence type="ECO:0000313" key="4">
    <source>
        <dbReference type="Proteomes" id="UP000198210"/>
    </source>
</evidence>
<sequence length="352" mass="39865">MTAQTPTIVISPTGTFEDLAARVRRAGLMDATHGYFAWKIASNLALMAACWVALFLIGDSWWQLVVAVGMALAFVQTGFIAHDTGHKQISKAKSPSEFLGILHMNLLMGTAYGWWVNHHNRHHSNPNNLDRDPDTLRRQVIFHVTEMPVKGTTKFRRFVIRFQAIMFFVLLGQEAWRLHASGFKAARAGQLRSPRLEIGLVLVHAVLYTGAVLFAMSPLKAVVFILLNQALYGFYLGAVFAPNHKGMVVHHNDVELDWLHRQVLTSRNIRSTRFTDFMYGGLNYQIEHHLFPSMPRGNLRKVRPMVVEYCREHDIPYYEVPVWRSYLEVARYLGKVSDDARGGPTVVAPATV</sequence>
<feature type="domain" description="Fatty acid desaturase" evidence="2">
    <location>
        <begin position="60"/>
        <end position="319"/>
    </location>
</feature>
<keyword evidence="1" id="KW-0472">Membrane</keyword>
<dbReference type="RefSeq" id="WP_088970564.1">
    <property type="nucleotide sequence ID" value="NZ_JBHLYF010000006.1"/>
</dbReference>
<feature type="transmembrane region" description="Helical" evidence="1">
    <location>
        <begin position="158"/>
        <end position="176"/>
    </location>
</feature>
<dbReference type="PIRSF" id="PIRSF015921">
    <property type="entry name" value="FA_sphinglp_des"/>
    <property type="match status" value="1"/>
</dbReference>
<dbReference type="PANTHER" id="PTHR19353">
    <property type="entry name" value="FATTY ACID DESATURASE 2"/>
    <property type="match status" value="1"/>
</dbReference>
<dbReference type="AlphaFoldDB" id="A0A1C5HUY3"/>
<evidence type="ECO:0000259" key="2">
    <source>
        <dbReference type="Pfam" id="PF00487"/>
    </source>
</evidence>
<keyword evidence="4" id="KW-1185">Reference proteome</keyword>
<feature type="transmembrane region" description="Helical" evidence="1">
    <location>
        <begin position="196"/>
        <end position="215"/>
    </location>
</feature>
<organism evidence="3 4">
    <name type="scientific">Micromonospora siamensis</name>
    <dbReference type="NCBI Taxonomy" id="299152"/>
    <lineage>
        <taxon>Bacteria</taxon>
        <taxon>Bacillati</taxon>
        <taxon>Actinomycetota</taxon>
        <taxon>Actinomycetes</taxon>
        <taxon>Micromonosporales</taxon>
        <taxon>Micromonosporaceae</taxon>
        <taxon>Micromonospora</taxon>
    </lineage>
</organism>
<feature type="transmembrane region" description="Helical" evidence="1">
    <location>
        <begin position="35"/>
        <end position="55"/>
    </location>
</feature>
<accession>A0A1C5HUY3</accession>
<protein>
    <submittedName>
        <fullName evidence="3">Fatty acid desaturase</fullName>
    </submittedName>
</protein>
<feature type="transmembrane region" description="Helical" evidence="1">
    <location>
        <begin position="61"/>
        <end position="82"/>
    </location>
</feature>
<dbReference type="EMBL" id="LT607751">
    <property type="protein sequence ID" value="SCG49703.1"/>
    <property type="molecule type" value="Genomic_DNA"/>
</dbReference>
<keyword evidence="1" id="KW-0812">Transmembrane</keyword>
<dbReference type="Pfam" id="PF00487">
    <property type="entry name" value="FA_desaturase"/>
    <property type="match status" value="1"/>
</dbReference>
<evidence type="ECO:0000313" key="3">
    <source>
        <dbReference type="EMBL" id="SCG49703.1"/>
    </source>
</evidence>
<evidence type="ECO:0000256" key="1">
    <source>
        <dbReference type="SAM" id="Phobius"/>
    </source>
</evidence>
<name>A0A1C5HUY3_9ACTN</name>
<proteinExistence type="predicted"/>
<dbReference type="Proteomes" id="UP000198210">
    <property type="component" value="Chromosome I"/>
</dbReference>
<dbReference type="PANTHER" id="PTHR19353:SF19">
    <property type="entry name" value="DELTA(5) FATTY ACID DESATURASE C-RELATED"/>
    <property type="match status" value="1"/>
</dbReference>
<dbReference type="GO" id="GO:0016717">
    <property type="term" value="F:oxidoreductase activity, acting on paired donors, with oxidation of a pair of donors resulting in the reduction of molecular oxygen to two molecules of water"/>
    <property type="evidence" value="ECO:0007669"/>
    <property type="project" value="TreeGrafter"/>
</dbReference>
<dbReference type="GO" id="GO:0008610">
    <property type="term" value="P:lipid biosynthetic process"/>
    <property type="evidence" value="ECO:0007669"/>
    <property type="project" value="UniProtKB-ARBA"/>
</dbReference>
<dbReference type="InterPro" id="IPR012171">
    <property type="entry name" value="Fatty_acid_desaturase"/>
</dbReference>